<gene>
    <name evidence="1" type="ORF">Salmuc_05106</name>
</gene>
<accession>S9RTN5</accession>
<evidence type="ECO:0000313" key="2">
    <source>
        <dbReference type="Proteomes" id="UP000015347"/>
    </source>
</evidence>
<dbReference type="Proteomes" id="UP000015347">
    <property type="component" value="Unassembled WGS sequence"/>
</dbReference>
<keyword evidence="2" id="KW-1185">Reference proteome</keyword>
<proteinExistence type="predicted"/>
<sequence>MGGAVYGDTGGHADLPDRLMFLTLLTYFVTSSIDKIAA</sequence>
<organism evidence="1 2">
    <name type="scientific">Salipiger mucosus DSM 16094</name>
    <dbReference type="NCBI Taxonomy" id="1123237"/>
    <lineage>
        <taxon>Bacteria</taxon>
        <taxon>Pseudomonadati</taxon>
        <taxon>Pseudomonadota</taxon>
        <taxon>Alphaproteobacteria</taxon>
        <taxon>Rhodobacterales</taxon>
        <taxon>Roseobacteraceae</taxon>
        <taxon>Salipiger</taxon>
    </lineage>
</organism>
<evidence type="ECO:0000313" key="1">
    <source>
        <dbReference type="EMBL" id="EPX81440.1"/>
    </source>
</evidence>
<protein>
    <submittedName>
        <fullName evidence="1">Uncharacterized protein</fullName>
    </submittedName>
</protein>
<comment type="caution">
    <text evidence="1">The sequence shown here is derived from an EMBL/GenBank/DDBJ whole genome shotgun (WGS) entry which is preliminary data.</text>
</comment>
<dbReference type="EMBL" id="APVH01000031">
    <property type="protein sequence ID" value="EPX81440.1"/>
    <property type="molecule type" value="Genomic_DNA"/>
</dbReference>
<name>S9RTN5_9RHOB</name>
<dbReference type="AlphaFoldDB" id="S9RTN5"/>
<reference evidence="2" key="1">
    <citation type="journal article" date="2014" name="Stand. Genomic Sci.">
        <title>Genome sequence of the exopolysaccharide-producing Salipiger mucosus type strain (DSM 16094(T)), a moderately halophilic member of the Roseobacter clade.</title>
        <authorList>
            <person name="Riedel T."/>
            <person name="Spring S."/>
            <person name="Fiebig A."/>
            <person name="Petersen J."/>
            <person name="Kyrpides N.C."/>
            <person name="Goker M."/>
            <person name="Klenk H.P."/>
        </authorList>
    </citation>
    <scope>NUCLEOTIDE SEQUENCE [LARGE SCALE GENOMIC DNA]</scope>
    <source>
        <strain evidence="2">DSM 16094</strain>
    </source>
</reference>
<dbReference type="HOGENOM" id="CLU_3332790_0_0_5"/>